<keyword evidence="3" id="KW-1185">Reference proteome</keyword>
<feature type="compositionally biased region" description="Acidic residues" evidence="1">
    <location>
        <begin position="344"/>
        <end position="372"/>
    </location>
</feature>
<dbReference type="GeneID" id="20224765"/>
<feature type="region of interest" description="Disordered" evidence="1">
    <location>
        <begin position="93"/>
        <end position="126"/>
    </location>
</feature>
<dbReference type="EMBL" id="GL833128">
    <property type="protein sequence ID" value="EGB08277.1"/>
    <property type="molecule type" value="Genomic_DNA"/>
</dbReference>
<organism evidence="3">
    <name type="scientific">Aureococcus anophagefferens</name>
    <name type="common">Harmful bloom alga</name>
    <dbReference type="NCBI Taxonomy" id="44056"/>
    <lineage>
        <taxon>Eukaryota</taxon>
        <taxon>Sar</taxon>
        <taxon>Stramenopiles</taxon>
        <taxon>Ochrophyta</taxon>
        <taxon>Pelagophyceae</taxon>
        <taxon>Pelagomonadales</taxon>
        <taxon>Pelagomonadaceae</taxon>
        <taxon>Aureococcus</taxon>
    </lineage>
</organism>
<dbReference type="InParanoid" id="F0Y9Q0"/>
<feature type="region of interest" description="Disordered" evidence="1">
    <location>
        <begin position="620"/>
        <end position="772"/>
    </location>
</feature>
<evidence type="ECO:0000256" key="1">
    <source>
        <dbReference type="SAM" id="MobiDB-lite"/>
    </source>
</evidence>
<feature type="compositionally biased region" description="Low complexity" evidence="1">
    <location>
        <begin position="671"/>
        <end position="711"/>
    </location>
</feature>
<feature type="compositionally biased region" description="Acidic residues" evidence="1">
    <location>
        <begin position="310"/>
        <end position="333"/>
    </location>
</feature>
<name>F0Y9Q0_AURAN</name>
<accession>F0Y9Q0</accession>
<feature type="compositionally biased region" description="Acidic residues" evidence="1">
    <location>
        <begin position="648"/>
        <end position="670"/>
    </location>
</feature>
<feature type="compositionally biased region" description="Low complexity" evidence="1">
    <location>
        <begin position="722"/>
        <end position="744"/>
    </location>
</feature>
<dbReference type="RefSeq" id="XP_009037006.1">
    <property type="nucleotide sequence ID" value="XM_009038758.1"/>
</dbReference>
<reference evidence="2 3" key="1">
    <citation type="journal article" date="2011" name="Proc. Natl. Acad. Sci. U.S.A.">
        <title>Niche of harmful alga Aureococcus anophagefferens revealed through ecogenomics.</title>
        <authorList>
            <person name="Gobler C.J."/>
            <person name="Berry D.L."/>
            <person name="Dyhrman S.T."/>
            <person name="Wilhelm S.W."/>
            <person name="Salamov A."/>
            <person name="Lobanov A.V."/>
            <person name="Zhang Y."/>
            <person name="Collier J.L."/>
            <person name="Wurch L.L."/>
            <person name="Kustka A.B."/>
            <person name="Dill B.D."/>
            <person name="Shah M."/>
            <person name="VerBerkmoes N.C."/>
            <person name="Kuo A."/>
            <person name="Terry A."/>
            <person name="Pangilinan J."/>
            <person name="Lindquist E.A."/>
            <person name="Lucas S."/>
            <person name="Paulsen I.T."/>
            <person name="Hattenrath-Lehmann T.K."/>
            <person name="Talmage S.C."/>
            <person name="Walker E.A."/>
            <person name="Koch F."/>
            <person name="Burson A.M."/>
            <person name="Marcoval M.A."/>
            <person name="Tang Y.Z."/>
            <person name="Lecleir G.R."/>
            <person name="Coyne K.J."/>
            <person name="Berg G.M."/>
            <person name="Bertrand E.M."/>
            <person name="Saito M.A."/>
            <person name="Gladyshev V.N."/>
            <person name="Grigoriev I.V."/>
        </authorList>
    </citation>
    <scope>NUCLEOTIDE SEQUENCE [LARGE SCALE GENOMIC DNA]</scope>
    <source>
        <strain evidence="3">CCMP 1984</strain>
    </source>
</reference>
<feature type="compositionally biased region" description="Basic and acidic residues" evidence="1">
    <location>
        <begin position="712"/>
        <end position="721"/>
    </location>
</feature>
<feature type="compositionally biased region" description="Acidic residues" evidence="1">
    <location>
        <begin position="745"/>
        <end position="754"/>
    </location>
</feature>
<dbReference type="KEGG" id="aaf:AURANDRAFT_64305"/>
<feature type="region of interest" description="Disordered" evidence="1">
    <location>
        <begin position="223"/>
        <end position="258"/>
    </location>
</feature>
<feature type="compositionally biased region" description="Pro residues" evidence="1">
    <location>
        <begin position="224"/>
        <end position="234"/>
    </location>
</feature>
<gene>
    <name evidence="2" type="ORF">AURANDRAFT_64305</name>
</gene>
<feature type="region of interest" description="Disordered" evidence="1">
    <location>
        <begin position="307"/>
        <end position="372"/>
    </location>
</feature>
<protein>
    <submittedName>
        <fullName evidence="2">Uncharacterized protein</fullName>
    </submittedName>
</protein>
<dbReference type="AlphaFoldDB" id="F0Y9Q0"/>
<evidence type="ECO:0000313" key="2">
    <source>
        <dbReference type="EMBL" id="EGB08277.1"/>
    </source>
</evidence>
<dbReference type="Proteomes" id="UP000002729">
    <property type="component" value="Unassembled WGS sequence"/>
</dbReference>
<proteinExistence type="predicted"/>
<evidence type="ECO:0000313" key="3">
    <source>
        <dbReference type="Proteomes" id="UP000002729"/>
    </source>
</evidence>
<dbReference type="OMA" id="VIGSECW"/>
<sequence length="772" mass="79367">MGADQDPEAITSLSDPGADGLLGCSVVAQEEDHFLQRSRAEWEDDGALHVLCGGRRDWARAARAGGAWTAPWLGPPPDEAMTRALLGGFEAAAKPGPEVATPPGSPRPKGKGGGPPPASPATPHTAAMTAPLAPSVRTHDYPSDFLEKWAEAAGCRAVADKLPPHAMPVGAAQISACLEHLAPLAPRLRQVVAVPAWDGKRIIGYALLHGLPPASALRSRVAATPPPLALPPPAERGESTSSGAASPAPDSDDDVGFARAPATPAKAANRAGQESEIPNFKASYLGRAAVEAAADDDGVVDEDRVAVEDGAPEDDDEDEEDEEEDDDDDDDDEARVLGGLGGSAEDDDDDDLDDDMDDLDDMDDPDGLDDDDESFAALAETLLARALLGRDKYAPKALMRAASMAAEVLAARGMPLPPLPLLAGYAARLASASAQRDVEGVERALSRSAARDGAPQGRVLPVVLVLAFEESVYVVLEARHDALLELSSPETLEACGPRGRSRSDSGADRDRVVIGSECWTGGGFGHVEVMMQLPQPLRLACDRSLLHHALLQLPPADAADDCTPWLTLALLPGADDLVAVPLAGLYVRTAAAGGLGAFGGGLALGDDAGAPPPLAAALVGDGVSEGRPSPGGGDDDEASARVAPEAAAPEEPEVDDDDGGPWRDEDDEDAPPWALADADDAAQAAPPGRAWAEARAAYVAAAARVGEQADSAARDAGRARDGAAAADAPAPAPAAPEARATALEASDDDEESDEPERRATVSRVLRGATSLC</sequence>